<protein>
    <submittedName>
        <fullName evidence="3">Endo-1,31,4-beta-D-glucanase</fullName>
    </submittedName>
</protein>
<evidence type="ECO:0000313" key="3">
    <source>
        <dbReference type="EMBL" id="RVX22076.1"/>
    </source>
</evidence>
<dbReference type="SUPFAM" id="SSF53474">
    <property type="entry name" value="alpha/beta-Hydrolases"/>
    <property type="match status" value="1"/>
</dbReference>
<dbReference type="Proteomes" id="UP000288805">
    <property type="component" value="Unassembled WGS sequence"/>
</dbReference>
<feature type="domain" description="Dienelactone hydrolase" evidence="2">
    <location>
        <begin position="48"/>
        <end position="227"/>
    </location>
</feature>
<evidence type="ECO:0000259" key="2">
    <source>
        <dbReference type="Pfam" id="PF01738"/>
    </source>
</evidence>
<evidence type="ECO:0000256" key="1">
    <source>
        <dbReference type="SAM" id="MobiDB-lite"/>
    </source>
</evidence>
<sequence length="241" mass="25726">MSISRCYENPPSFSPGSGAGTVQEVGGGGRLKAYVTGPLDSKLAILFVSDVFDKVAAAGFLVVAPDFFYGDPVDLSNPNFDRQVWIAAHGTDKGCEDAKAVIAALRSKGVSAIGAAGFCWGGKVVVNLASSDHIQAAVVLHPGRITDDEINEVKTPIAILGAEIDDASPPEQLEHFGEILSAKSGMDCFVKIFPGVAHGWTVRYSVEDEWGVKSAEEAHGDMLNWFRLISSHLKAFFQCLR</sequence>
<feature type="region of interest" description="Disordered" evidence="1">
    <location>
        <begin position="1"/>
        <end position="20"/>
    </location>
</feature>
<accession>A0A438KLJ0</accession>
<gene>
    <name evidence="3" type="primary">E134_7</name>
    <name evidence="3" type="ORF">CK203_001378</name>
</gene>
<name>A0A438KLJ0_VITVI</name>
<proteinExistence type="predicted"/>
<dbReference type="InterPro" id="IPR029058">
    <property type="entry name" value="AB_hydrolase_fold"/>
</dbReference>
<comment type="caution">
    <text evidence="3">The sequence shown here is derived from an EMBL/GenBank/DDBJ whole genome shotgun (WGS) entry which is preliminary data.</text>
</comment>
<dbReference type="InterPro" id="IPR002925">
    <property type="entry name" value="Dienelactn_hydro"/>
</dbReference>
<organism evidence="3 4">
    <name type="scientific">Vitis vinifera</name>
    <name type="common">Grape</name>
    <dbReference type="NCBI Taxonomy" id="29760"/>
    <lineage>
        <taxon>Eukaryota</taxon>
        <taxon>Viridiplantae</taxon>
        <taxon>Streptophyta</taxon>
        <taxon>Embryophyta</taxon>
        <taxon>Tracheophyta</taxon>
        <taxon>Spermatophyta</taxon>
        <taxon>Magnoliopsida</taxon>
        <taxon>eudicotyledons</taxon>
        <taxon>Gunneridae</taxon>
        <taxon>Pentapetalae</taxon>
        <taxon>rosids</taxon>
        <taxon>Vitales</taxon>
        <taxon>Vitaceae</taxon>
        <taxon>Viteae</taxon>
        <taxon>Vitis</taxon>
    </lineage>
</organism>
<dbReference type="Pfam" id="PF01738">
    <property type="entry name" value="DLH"/>
    <property type="match status" value="1"/>
</dbReference>
<dbReference type="AlphaFoldDB" id="A0A438KLJ0"/>
<dbReference type="Gene3D" id="3.40.50.1820">
    <property type="entry name" value="alpha/beta hydrolase"/>
    <property type="match status" value="1"/>
</dbReference>
<dbReference type="PANTHER" id="PTHR17630">
    <property type="entry name" value="DIENELACTONE HYDROLASE"/>
    <property type="match status" value="1"/>
</dbReference>
<evidence type="ECO:0000313" key="4">
    <source>
        <dbReference type="Proteomes" id="UP000288805"/>
    </source>
</evidence>
<dbReference type="EMBL" id="QGNW01000004">
    <property type="protein sequence ID" value="RVX22076.1"/>
    <property type="molecule type" value="Genomic_DNA"/>
</dbReference>
<reference evidence="3 4" key="1">
    <citation type="journal article" date="2018" name="PLoS Genet.">
        <title>Population sequencing reveals clonal diversity and ancestral inbreeding in the grapevine cultivar Chardonnay.</title>
        <authorList>
            <person name="Roach M.J."/>
            <person name="Johnson D.L."/>
            <person name="Bohlmann J."/>
            <person name="van Vuuren H.J."/>
            <person name="Jones S.J."/>
            <person name="Pretorius I.S."/>
            <person name="Schmidt S.A."/>
            <person name="Borneman A.R."/>
        </authorList>
    </citation>
    <scope>NUCLEOTIDE SEQUENCE [LARGE SCALE GENOMIC DNA]</scope>
    <source>
        <strain evidence="4">cv. Chardonnay</strain>
        <tissue evidence="3">Leaf</tissue>
    </source>
</reference>
<dbReference type="PANTHER" id="PTHR17630:SF52">
    <property type="entry name" value="ENDO-1,3-1,4-BETA-D-GLUCANASE-LIKE PROTEIN"/>
    <property type="match status" value="1"/>
</dbReference>
<dbReference type="GO" id="GO:0016787">
    <property type="term" value="F:hydrolase activity"/>
    <property type="evidence" value="ECO:0007669"/>
    <property type="project" value="InterPro"/>
</dbReference>